<proteinExistence type="predicted"/>
<name>A0A8H7U0M5_9APHY</name>
<reference evidence="1" key="2">
    <citation type="journal article" name="Front. Microbiol.">
        <title>Degradative Capacity of Two Strains of Rhodonia placenta: From Phenotype to Genotype.</title>
        <authorList>
            <person name="Kolle M."/>
            <person name="Horta M.A.C."/>
            <person name="Nowrousian M."/>
            <person name="Ohm R.A."/>
            <person name="Benz J.P."/>
            <person name="Pilgard A."/>
        </authorList>
    </citation>
    <scope>NUCLEOTIDE SEQUENCE</scope>
    <source>
        <strain evidence="1">FPRL280</strain>
    </source>
</reference>
<gene>
    <name evidence="1" type="ORF">IEO21_07125</name>
</gene>
<dbReference type="Proteomes" id="UP000639403">
    <property type="component" value="Unassembled WGS sequence"/>
</dbReference>
<dbReference type="InterPro" id="IPR036047">
    <property type="entry name" value="F-box-like_dom_sf"/>
</dbReference>
<organism evidence="1 2">
    <name type="scientific">Rhodonia placenta</name>
    <dbReference type="NCBI Taxonomy" id="104341"/>
    <lineage>
        <taxon>Eukaryota</taxon>
        <taxon>Fungi</taxon>
        <taxon>Dikarya</taxon>
        <taxon>Basidiomycota</taxon>
        <taxon>Agaricomycotina</taxon>
        <taxon>Agaricomycetes</taxon>
        <taxon>Polyporales</taxon>
        <taxon>Adustoporiaceae</taxon>
        <taxon>Rhodonia</taxon>
    </lineage>
</organism>
<evidence type="ECO:0000313" key="2">
    <source>
        <dbReference type="Proteomes" id="UP000639403"/>
    </source>
</evidence>
<dbReference type="EMBL" id="JADOXO010000187">
    <property type="protein sequence ID" value="KAF9810142.1"/>
    <property type="molecule type" value="Genomic_DNA"/>
</dbReference>
<comment type="caution">
    <text evidence="1">The sequence shown here is derived from an EMBL/GenBank/DDBJ whole genome shotgun (WGS) entry which is preliminary data.</text>
</comment>
<dbReference type="SUPFAM" id="SSF81383">
    <property type="entry name" value="F-box domain"/>
    <property type="match status" value="1"/>
</dbReference>
<dbReference type="AlphaFoldDB" id="A0A8H7U0M5"/>
<evidence type="ECO:0008006" key="3">
    <source>
        <dbReference type="Google" id="ProtNLM"/>
    </source>
</evidence>
<accession>A0A8H7U0M5</accession>
<protein>
    <recommendedName>
        <fullName evidence="3">F-box domain-containing protein</fullName>
    </recommendedName>
</protein>
<reference evidence="1" key="1">
    <citation type="submission" date="2020-11" db="EMBL/GenBank/DDBJ databases">
        <authorList>
            <person name="Koelle M."/>
            <person name="Horta M.A.C."/>
            <person name="Nowrousian M."/>
            <person name="Ohm R.A."/>
            <person name="Benz P."/>
            <person name="Pilgard A."/>
        </authorList>
    </citation>
    <scope>NUCLEOTIDE SEQUENCE</scope>
    <source>
        <strain evidence="1">FPRL280</strain>
    </source>
</reference>
<sequence length="528" mass="59643">MCTLATLPQEVLEHVAFYTGTLSFGGPPADVISLLAVNRSFYAALSITSNPHLWTRIFACKFDLSPVLRRLGQENVTPTVVAREFKRRCEIMKRFRTREGTLANVVDVDHNTVKEMLSTAYVMMLENDGKNERQLREYARIEEWLKQFLCHPDGASLIRQLVTRDRWPDTKDERMILAMWLIWMLLRPVEYMSDENAFHVAIDVVLKLVALGAHQYVLCTPSWTDFLPAYPIEAGTSISYFGTELRLTPPAPAAPAILAYLTLRNLLPVSWDMINYLKQPDPTVPSVAGCTSTEWDAEWARAVHIVGATKLVLPKLPGAFIPGSLEGSWEGLFTYTEFTAYAALLSGASPSVLERSLVAQHPQLWKLREYYLYAEDDEPDSSGECAMSVDARMPLSPGNPLRAYIPANTELRETAEGLEVLEPGRAPQRYESWARASKREGTRRVRDMILKGEGHSAWGQFSLLGRVRPCDGFISLSKDYMNGDRGRWLYRCYMVGNTHGNLSGRWRDTLSPTDVPGYEGCFLMSRRK</sequence>
<evidence type="ECO:0000313" key="1">
    <source>
        <dbReference type="EMBL" id="KAF9810142.1"/>
    </source>
</evidence>